<dbReference type="OrthoDB" id="5083956at2"/>
<sequence length="206" mass="21371">MTDAAERAFEVRHVQLGRALLAAVAAVMVTFSPDHSAGVGLAIFSGWAIATALILLIAAWLVYPQGRRGAPILLGALTLVAGMITGLPGIRSVTLFFVVVIVWALATGAAELAVGIRSRRAEGPARDEARDRILIGAFTLALGVGLLLVNPAYSLDYFISDANQTFTLTGITIGVGLFGGYAAIIAVFLGIAGLSPRRPATVEESA</sequence>
<feature type="transmembrane region" description="Helical" evidence="1">
    <location>
        <begin position="165"/>
        <end position="189"/>
    </location>
</feature>
<dbReference type="KEGG" id="maur:BOH66_00830"/>
<dbReference type="Proteomes" id="UP000187185">
    <property type="component" value="Chromosome"/>
</dbReference>
<name>A0A1P8U4G7_9MICO</name>
<evidence type="ECO:0000313" key="2">
    <source>
        <dbReference type="EMBL" id="APZ33003.1"/>
    </source>
</evidence>
<reference evidence="2 3" key="1">
    <citation type="submission" date="2016-12" db="EMBL/GenBank/DDBJ databases">
        <title>Complete genome sequence of Microbacterium aurum KACC 15219.</title>
        <authorList>
            <person name="Jung Y."/>
            <person name="Shin J.-H."/>
            <person name="Lee Y.-J."/>
            <person name="Yi H."/>
            <person name="Bahn Y.-S."/>
            <person name="Kim J.F."/>
            <person name="Lee D.-W."/>
        </authorList>
    </citation>
    <scope>NUCLEOTIDE SEQUENCE [LARGE SCALE GENOMIC DNA]</scope>
    <source>
        <strain evidence="2 3">KACC 15219</strain>
    </source>
</reference>
<feature type="transmembrane region" description="Helical" evidence="1">
    <location>
        <begin position="16"/>
        <end position="33"/>
    </location>
</feature>
<keyword evidence="3" id="KW-1185">Reference proteome</keyword>
<dbReference type="AlphaFoldDB" id="A0A1P8U4G7"/>
<evidence type="ECO:0000256" key="1">
    <source>
        <dbReference type="SAM" id="Phobius"/>
    </source>
</evidence>
<protein>
    <submittedName>
        <fullName evidence="2">Acyl-CoA synthetase</fullName>
    </submittedName>
</protein>
<feature type="transmembrane region" description="Helical" evidence="1">
    <location>
        <begin position="133"/>
        <end position="153"/>
    </location>
</feature>
<proteinExistence type="predicted"/>
<gene>
    <name evidence="2" type="ORF">BOH66_00830</name>
</gene>
<evidence type="ECO:0000313" key="3">
    <source>
        <dbReference type="Proteomes" id="UP000187185"/>
    </source>
</evidence>
<feature type="transmembrane region" description="Helical" evidence="1">
    <location>
        <begin position="70"/>
        <end position="87"/>
    </location>
</feature>
<feature type="transmembrane region" description="Helical" evidence="1">
    <location>
        <begin position="93"/>
        <end position="113"/>
    </location>
</feature>
<keyword evidence="1" id="KW-1133">Transmembrane helix</keyword>
<dbReference type="EMBL" id="CP018762">
    <property type="protein sequence ID" value="APZ33003.1"/>
    <property type="molecule type" value="Genomic_DNA"/>
</dbReference>
<dbReference type="RefSeq" id="WP_076688417.1">
    <property type="nucleotide sequence ID" value="NZ_CP018762.1"/>
</dbReference>
<accession>A0A1P8U4G7</accession>
<organism evidence="2 3">
    <name type="scientific">Microbacterium aurum</name>
    <dbReference type="NCBI Taxonomy" id="36805"/>
    <lineage>
        <taxon>Bacteria</taxon>
        <taxon>Bacillati</taxon>
        <taxon>Actinomycetota</taxon>
        <taxon>Actinomycetes</taxon>
        <taxon>Micrococcales</taxon>
        <taxon>Microbacteriaceae</taxon>
        <taxon>Microbacterium</taxon>
    </lineage>
</organism>
<dbReference type="STRING" id="36805.BOH66_00830"/>
<feature type="transmembrane region" description="Helical" evidence="1">
    <location>
        <begin position="39"/>
        <end position="63"/>
    </location>
</feature>
<keyword evidence="1" id="KW-0472">Membrane</keyword>
<keyword evidence="1" id="KW-0812">Transmembrane</keyword>